<dbReference type="PROSITE" id="PS01124">
    <property type="entry name" value="HTH_ARAC_FAMILY_2"/>
    <property type="match status" value="1"/>
</dbReference>
<dbReference type="SUPFAM" id="SSF51215">
    <property type="entry name" value="Regulatory protein AraC"/>
    <property type="match status" value="1"/>
</dbReference>
<evidence type="ECO:0000256" key="2">
    <source>
        <dbReference type="ARBA" id="ARBA00023125"/>
    </source>
</evidence>
<dbReference type="RefSeq" id="WP_065852460.1">
    <property type="nucleotide sequence ID" value="NZ_LYPC01000014.1"/>
</dbReference>
<reference evidence="6" key="1">
    <citation type="submission" date="2016-05" db="EMBL/GenBank/DDBJ databases">
        <title>Paenibacillus oryzae. sp. nov., isolated from the rice root.</title>
        <authorList>
            <person name="Zhang J."/>
            <person name="Zhang X."/>
        </authorList>
    </citation>
    <scope>NUCLEOTIDE SEQUENCE [LARGE SCALE GENOMIC DNA]</scope>
    <source>
        <strain evidence="6">KCTC13222</strain>
    </source>
</reference>
<protein>
    <recommendedName>
        <fullName evidence="4">HTH araC/xylS-type domain-containing protein</fullName>
    </recommendedName>
</protein>
<dbReference type="PROSITE" id="PS00041">
    <property type="entry name" value="HTH_ARAC_FAMILY_1"/>
    <property type="match status" value="1"/>
</dbReference>
<dbReference type="InterPro" id="IPR009057">
    <property type="entry name" value="Homeodomain-like_sf"/>
</dbReference>
<dbReference type="Proteomes" id="UP000093309">
    <property type="component" value="Unassembled WGS sequence"/>
</dbReference>
<organism evidence="5 6">
    <name type="scientific">Paenibacillus pectinilyticus</name>
    <dbReference type="NCBI Taxonomy" id="512399"/>
    <lineage>
        <taxon>Bacteria</taxon>
        <taxon>Bacillati</taxon>
        <taxon>Bacillota</taxon>
        <taxon>Bacilli</taxon>
        <taxon>Bacillales</taxon>
        <taxon>Paenibacillaceae</taxon>
        <taxon>Paenibacillus</taxon>
    </lineage>
</organism>
<dbReference type="InterPro" id="IPR003313">
    <property type="entry name" value="AraC-bd"/>
</dbReference>
<dbReference type="Gene3D" id="1.10.10.60">
    <property type="entry name" value="Homeodomain-like"/>
    <property type="match status" value="2"/>
</dbReference>
<dbReference type="SUPFAM" id="SSF46689">
    <property type="entry name" value="Homeodomain-like"/>
    <property type="match status" value="1"/>
</dbReference>
<dbReference type="PRINTS" id="PR00032">
    <property type="entry name" value="HTHARAC"/>
</dbReference>
<evidence type="ECO:0000259" key="4">
    <source>
        <dbReference type="PROSITE" id="PS01124"/>
    </source>
</evidence>
<dbReference type="Pfam" id="PF12833">
    <property type="entry name" value="HTH_18"/>
    <property type="match status" value="1"/>
</dbReference>
<dbReference type="Pfam" id="PF02311">
    <property type="entry name" value="AraC_binding"/>
    <property type="match status" value="1"/>
</dbReference>
<dbReference type="InterPro" id="IPR037923">
    <property type="entry name" value="HTH-like"/>
</dbReference>
<feature type="domain" description="HTH araC/xylS-type" evidence="4">
    <location>
        <begin position="195"/>
        <end position="293"/>
    </location>
</feature>
<keyword evidence="6" id="KW-1185">Reference proteome</keyword>
<dbReference type="InterPro" id="IPR020449">
    <property type="entry name" value="Tscrpt_reg_AraC-type_HTH"/>
</dbReference>
<evidence type="ECO:0000313" key="6">
    <source>
        <dbReference type="Proteomes" id="UP000093309"/>
    </source>
</evidence>
<keyword evidence="2" id="KW-0238">DNA-binding</keyword>
<dbReference type="STRING" id="512399.A8709_15860"/>
<evidence type="ECO:0000313" key="5">
    <source>
        <dbReference type="EMBL" id="OCT15550.1"/>
    </source>
</evidence>
<keyword evidence="1" id="KW-0805">Transcription regulation</keyword>
<proteinExistence type="predicted"/>
<dbReference type="InterPro" id="IPR018060">
    <property type="entry name" value="HTH_AraC"/>
</dbReference>
<dbReference type="GO" id="GO:0043565">
    <property type="term" value="F:sequence-specific DNA binding"/>
    <property type="evidence" value="ECO:0007669"/>
    <property type="project" value="InterPro"/>
</dbReference>
<dbReference type="SMART" id="SM00342">
    <property type="entry name" value="HTH_ARAC"/>
    <property type="match status" value="1"/>
</dbReference>
<dbReference type="EMBL" id="LYPC01000014">
    <property type="protein sequence ID" value="OCT15550.1"/>
    <property type="molecule type" value="Genomic_DNA"/>
</dbReference>
<dbReference type="AlphaFoldDB" id="A0A1C1A4Y2"/>
<accession>A0A1C1A4Y2</accession>
<dbReference type="InterPro" id="IPR018062">
    <property type="entry name" value="HTH_AraC-typ_CS"/>
</dbReference>
<evidence type="ECO:0000256" key="3">
    <source>
        <dbReference type="ARBA" id="ARBA00023163"/>
    </source>
</evidence>
<comment type="caution">
    <text evidence="5">The sequence shown here is derived from an EMBL/GenBank/DDBJ whole genome shotgun (WGS) entry which is preliminary data.</text>
</comment>
<gene>
    <name evidence="5" type="ORF">A8709_15860</name>
</gene>
<dbReference type="PANTHER" id="PTHR43280:SF2">
    <property type="entry name" value="HTH-TYPE TRANSCRIPTIONAL REGULATOR EXSA"/>
    <property type="match status" value="1"/>
</dbReference>
<dbReference type="GO" id="GO:0003700">
    <property type="term" value="F:DNA-binding transcription factor activity"/>
    <property type="evidence" value="ECO:0007669"/>
    <property type="project" value="InterPro"/>
</dbReference>
<dbReference type="OrthoDB" id="9807321at2"/>
<keyword evidence="3" id="KW-0804">Transcription</keyword>
<name>A0A1C1A4Y2_9BACL</name>
<dbReference type="PANTHER" id="PTHR43280">
    <property type="entry name" value="ARAC-FAMILY TRANSCRIPTIONAL REGULATOR"/>
    <property type="match status" value="1"/>
</dbReference>
<sequence>MDYLLFSRLSRLDVKWISELRGNDDFGREKSNPFFELIMVTEGPIYLQVGEDHLELQSGETFLLMPWEQHGGWKPIAAQSGFYWVQFAADPGLRMHTEEADSRLPAAPTATQDLRTATSESLTDFLLLPRRGKPFNRYEMLGIFENIHQQFNKPKGYFRYRTSLLLGQILERLAQDLVDQKQVQNEVSSTFLLYRRIVNLLDETYTSNPSSKELESALHHHYDYLSQIFKKYAGMPIGSYVHQLQIQKAKHLLTSSTSIIRDIADIVGFQDPFYFSRIFKKLEGISPQQYRDAIMQPSSNQLD</sequence>
<evidence type="ECO:0000256" key="1">
    <source>
        <dbReference type="ARBA" id="ARBA00023015"/>
    </source>
</evidence>